<dbReference type="Pfam" id="PF18269">
    <property type="entry name" value="T3SS_ATPase_C"/>
    <property type="match status" value="1"/>
</dbReference>
<evidence type="ECO:0000313" key="10">
    <source>
        <dbReference type="Proteomes" id="UP001317629"/>
    </source>
</evidence>
<evidence type="ECO:0000256" key="1">
    <source>
        <dbReference type="ARBA" id="ARBA00004496"/>
    </source>
</evidence>
<dbReference type="Proteomes" id="UP001317629">
    <property type="component" value="Chromosome"/>
</dbReference>
<evidence type="ECO:0000259" key="8">
    <source>
        <dbReference type="SMART" id="SM00382"/>
    </source>
</evidence>
<evidence type="ECO:0000256" key="2">
    <source>
        <dbReference type="ARBA" id="ARBA00022448"/>
    </source>
</evidence>
<accession>A0ABM8E4T3</accession>
<evidence type="ECO:0000256" key="3">
    <source>
        <dbReference type="ARBA" id="ARBA00022490"/>
    </source>
</evidence>
<reference evidence="9 10" key="1">
    <citation type="journal article" date="2023" name="Int. J. Syst. Evol. Microbiol.">
        <title>Methylocystis iwaonis sp. nov., a type II methane-oxidizing bacterium from surface soil of a rice paddy field in Japan, and emended description of the genus Methylocystis (ex Whittenbury et al. 1970) Bowman et al. 1993.</title>
        <authorList>
            <person name="Kaise H."/>
            <person name="Sawadogo J.B."/>
            <person name="Alam M.S."/>
            <person name="Ueno C."/>
            <person name="Dianou D."/>
            <person name="Shinjo R."/>
            <person name="Asakawa S."/>
        </authorList>
    </citation>
    <scope>NUCLEOTIDE SEQUENCE [LARGE SCALE GENOMIC DNA]</scope>
    <source>
        <strain evidence="9 10">SS37A-Re</strain>
    </source>
</reference>
<dbReference type="RefSeq" id="WP_281930281.1">
    <property type="nucleotide sequence ID" value="NZ_AP027142.1"/>
</dbReference>
<dbReference type="InterPro" id="IPR003593">
    <property type="entry name" value="AAA+_ATPase"/>
</dbReference>
<keyword evidence="4" id="KW-0547">Nucleotide-binding</keyword>
<dbReference type="SUPFAM" id="SSF52540">
    <property type="entry name" value="P-loop containing nucleoside triphosphate hydrolases"/>
    <property type="match status" value="1"/>
</dbReference>
<dbReference type="InterPro" id="IPR050053">
    <property type="entry name" value="ATPase_alpha/beta_chains"/>
</dbReference>
<evidence type="ECO:0000256" key="5">
    <source>
        <dbReference type="ARBA" id="ARBA00022840"/>
    </source>
</evidence>
<comment type="subcellular location">
    <subcellularLocation>
        <location evidence="1">Cytoplasm</location>
    </subcellularLocation>
</comment>
<dbReference type="InterPro" id="IPR005714">
    <property type="entry name" value="ATPase_T3SS_FliI/YscN"/>
</dbReference>
<keyword evidence="10" id="KW-1185">Reference proteome</keyword>
<dbReference type="PANTHER" id="PTHR15184">
    <property type="entry name" value="ATP SYNTHASE"/>
    <property type="match status" value="1"/>
</dbReference>
<dbReference type="NCBIfam" id="TIGR01026">
    <property type="entry name" value="fliI_yscN"/>
    <property type="match status" value="1"/>
</dbReference>
<keyword evidence="6" id="KW-0653">Protein transport</keyword>
<keyword evidence="2" id="KW-0813">Transport</keyword>
<sequence>MSKLAQLQRSAELFARTERQIAISGAVVEVTPTYFRTAGLSKFVKLGDCVGVETARGEMLAQVVRIDQNGVIVKAFENNSPVGLGSKVRFVGPIELLPHESWRGRVLDAFGRPVDGQGPVSAGLKPYYLDAPPPAAMRRTPITKPLRTGVRAIDAFTPICEGQRIGIFAGSGVGKSTLLEMLSRAGGFSVAVICLVGERGREVRDFVDTVISANPGGVVTIVATADESPMMRRMAPLTATTIAEFFRDAGASVVLIVDSVTRYAHAAREVALASGEPPVANGYTPSVFADLPRLLERAGPGEDGVGAVTGIYSVLVDGDNHNDPIADCIRGTLDGHIVLDREIAEQGRYPAINLLKSISRLADRVWTSDEREMVMRLKSMLAKFEETRDLRMLGGYHAGVDAELDRAVVLSPVVYDALRQAPKDPPAVVALEELAERINRGGG</sequence>
<name>A0ABM8E4T3_9HYPH</name>
<evidence type="ECO:0000256" key="7">
    <source>
        <dbReference type="ARBA" id="ARBA00022967"/>
    </source>
</evidence>
<keyword evidence="7" id="KW-1278">Translocase</keyword>
<keyword evidence="5" id="KW-0067">ATP-binding</keyword>
<dbReference type="EMBL" id="AP027142">
    <property type="protein sequence ID" value="BDV32988.1"/>
    <property type="molecule type" value="Genomic_DNA"/>
</dbReference>
<dbReference type="CDD" id="cd01136">
    <property type="entry name" value="ATPase_flagellum-secretory_path_III"/>
    <property type="match status" value="1"/>
</dbReference>
<evidence type="ECO:0000313" key="9">
    <source>
        <dbReference type="EMBL" id="BDV32988.1"/>
    </source>
</evidence>
<protein>
    <submittedName>
        <fullName evidence="9">Flagellum-specific ATP synthase</fullName>
    </submittedName>
</protein>
<keyword evidence="3" id="KW-0963">Cytoplasm</keyword>
<proteinExistence type="predicted"/>
<dbReference type="Pfam" id="PF00006">
    <property type="entry name" value="ATP-synt_ab"/>
    <property type="match status" value="1"/>
</dbReference>
<organism evidence="9 10">
    <name type="scientific">Methylocystis iwaonis</name>
    <dbReference type="NCBI Taxonomy" id="2885079"/>
    <lineage>
        <taxon>Bacteria</taxon>
        <taxon>Pseudomonadati</taxon>
        <taxon>Pseudomonadota</taxon>
        <taxon>Alphaproteobacteria</taxon>
        <taxon>Hyphomicrobiales</taxon>
        <taxon>Methylocystaceae</taxon>
        <taxon>Methylocystis</taxon>
    </lineage>
</organism>
<evidence type="ECO:0000256" key="6">
    <source>
        <dbReference type="ARBA" id="ARBA00022927"/>
    </source>
</evidence>
<feature type="domain" description="AAA+ ATPase" evidence="8">
    <location>
        <begin position="161"/>
        <end position="344"/>
    </location>
</feature>
<dbReference type="InterPro" id="IPR000194">
    <property type="entry name" value="ATPase_F1/V1/A1_a/bsu_nucl-bd"/>
</dbReference>
<gene>
    <name evidence="9" type="primary">fliI</name>
    <name evidence="9" type="ORF">SS37A_05170</name>
</gene>
<dbReference type="Gene3D" id="3.40.50.12240">
    <property type="match status" value="1"/>
</dbReference>
<dbReference type="InterPro" id="IPR040627">
    <property type="entry name" value="T3SS_ATPase_C"/>
</dbReference>
<dbReference type="PANTHER" id="PTHR15184:SF9">
    <property type="entry name" value="SPI-1 TYPE 3 SECRETION SYSTEM ATPASE"/>
    <property type="match status" value="1"/>
</dbReference>
<dbReference type="InterPro" id="IPR027417">
    <property type="entry name" value="P-loop_NTPase"/>
</dbReference>
<evidence type="ECO:0000256" key="4">
    <source>
        <dbReference type="ARBA" id="ARBA00022741"/>
    </source>
</evidence>
<dbReference type="SMART" id="SM00382">
    <property type="entry name" value="AAA"/>
    <property type="match status" value="1"/>
</dbReference>